<feature type="compositionally biased region" description="Basic and acidic residues" evidence="1">
    <location>
        <begin position="64"/>
        <end position="77"/>
    </location>
</feature>
<gene>
    <name evidence="2" type="ORF">CCMP2556_LOCUS3315</name>
</gene>
<keyword evidence="3" id="KW-1185">Reference proteome</keyword>
<feature type="compositionally biased region" description="Pro residues" evidence="1">
    <location>
        <begin position="87"/>
        <end position="101"/>
    </location>
</feature>
<feature type="non-terminal residue" evidence="2">
    <location>
        <position position="101"/>
    </location>
</feature>
<name>A0ABP0HVF1_9DINO</name>
<proteinExistence type="predicted"/>
<accession>A0ABP0HVF1</accession>
<protein>
    <submittedName>
        <fullName evidence="2">Uncharacterized protein</fullName>
    </submittedName>
</protein>
<comment type="caution">
    <text evidence="2">The sequence shown here is derived from an EMBL/GenBank/DDBJ whole genome shotgun (WGS) entry which is preliminary data.</text>
</comment>
<sequence length="101" mass="10613">HFSHFYETPPHLRLPPRPGAVDLGPAALPARPTIGGLEEAKAIGKFPNLLPAAGPSEFPSNRGEAGDRPTGERRDDALVTSAVLGSEPPPEPPPSKRPSKP</sequence>
<feature type="non-terminal residue" evidence="2">
    <location>
        <position position="1"/>
    </location>
</feature>
<dbReference type="EMBL" id="CAXAMN010001281">
    <property type="protein sequence ID" value="CAK8993606.1"/>
    <property type="molecule type" value="Genomic_DNA"/>
</dbReference>
<evidence type="ECO:0000256" key="1">
    <source>
        <dbReference type="SAM" id="MobiDB-lite"/>
    </source>
</evidence>
<dbReference type="Proteomes" id="UP001642484">
    <property type="component" value="Unassembled WGS sequence"/>
</dbReference>
<reference evidence="2 3" key="1">
    <citation type="submission" date="2024-02" db="EMBL/GenBank/DDBJ databases">
        <authorList>
            <person name="Chen Y."/>
            <person name="Shah S."/>
            <person name="Dougan E. K."/>
            <person name="Thang M."/>
            <person name="Chan C."/>
        </authorList>
    </citation>
    <scope>NUCLEOTIDE SEQUENCE [LARGE SCALE GENOMIC DNA]</scope>
</reference>
<feature type="region of interest" description="Disordered" evidence="1">
    <location>
        <begin position="48"/>
        <end position="101"/>
    </location>
</feature>
<organism evidence="2 3">
    <name type="scientific">Durusdinium trenchii</name>
    <dbReference type="NCBI Taxonomy" id="1381693"/>
    <lineage>
        <taxon>Eukaryota</taxon>
        <taxon>Sar</taxon>
        <taxon>Alveolata</taxon>
        <taxon>Dinophyceae</taxon>
        <taxon>Suessiales</taxon>
        <taxon>Symbiodiniaceae</taxon>
        <taxon>Durusdinium</taxon>
    </lineage>
</organism>
<feature type="region of interest" description="Disordered" evidence="1">
    <location>
        <begin position="1"/>
        <end position="26"/>
    </location>
</feature>
<evidence type="ECO:0000313" key="3">
    <source>
        <dbReference type="Proteomes" id="UP001642484"/>
    </source>
</evidence>
<evidence type="ECO:0000313" key="2">
    <source>
        <dbReference type="EMBL" id="CAK8993606.1"/>
    </source>
</evidence>